<name>A0A6A5UHA2_9PLEO</name>
<protein>
    <submittedName>
        <fullName evidence="2">Uncharacterized protein</fullName>
    </submittedName>
</protein>
<evidence type="ECO:0000256" key="1">
    <source>
        <dbReference type="SAM" id="Phobius"/>
    </source>
</evidence>
<evidence type="ECO:0000313" key="3">
    <source>
        <dbReference type="Proteomes" id="UP000800035"/>
    </source>
</evidence>
<keyword evidence="3" id="KW-1185">Reference proteome</keyword>
<dbReference type="PANTHER" id="PTHR39470:SF1">
    <property type="entry name" value="CHORISMATE SYNTHASE PROTEIN"/>
    <property type="match status" value="1"/>
</dbReference>
<keyword evidence="1" id="KW-0472">Membrane</keyword>
<gene>
    <name evidence="2" type="ORF">CC80DRAFT_489606</name>
</gene>
<keyword evidence="1" id="KW-1133">Transmembrane helix</keyword>
<accession>A0A6A5UHA2</accession>
<dbReference type="PANTHER" id="PTHR39470">
    <property type="entry name" value="CHROMOSOME 10, WHOLE GENOME SHOTGUN SEQUENCE"/>
    <property type="match status" value="1"/>
</dbReference>
<reference evidence="2" key="1">
    <citation type="journal article" date="2020" name="Stud. Mycol.">
        <title>101 Dothideomycetes genomes: a test case for predicting lifestyles and emergence of pathogens.</title>
        <authorList>
            <person name="Haridas S."/>
            <person name="Albert R."/>
            <person name="Binder M."/>
            <person name="Bloem J."/>
            <person name="Labutti K."/>
            <person name="Salamov A."/>
            <person name="Andreopoulos B."/>
            <person name="Baker S."/>
            <person name="Barry K."/>
            <person name="Bills G."/>
            <person name="Bluhm B."/>
            <person name="Cannon C."/>
            <person name="Castanera R."/>
            <person name="Culley D."/>
            <person name="Daum C."/>
            <person name="Ezra D."/>
            <person name="Gonzalez J."/>
            <person name="Henrissat B."/>
            <person name="Kuo A."/>
            <person name="Liang C."/>
            <person name="Lipzen A."/>
            <person name="Lutzoni F."/>
            <person name="Magnuson J."/>
            <person name="Mondo S."/>
            <person name="Nolan M."/>
            <person name="Ohm R."/>
            <person name="Pangilinan J."/>
            <person name="Park H.-J."/>
            <person name="Ramirez L."/>
            <person name="Alfaro M."/>
            <person name="Sun H."/>
            <person name="Tritt A."/>
            <person name="Yoshinaga Y."/>
            <person name="Zwiers L.-H."/>
            <person name="Turgeon B."/>
            <person name="Goodwin S."/>
            <person name="Spatafora J."/>
            <person name="Crous P."/>
            <person name="Grigoriev I."/>
        </authorList>
    </citation>
    <scope>NUCLEOTIDE SEQUENCE</scope>
    <source>
        <strain evidence="2">CBS 675.92</strain>
    </source>
</reference>
<proteinExistence type="predicted"/>
<feature type="transmembrane region" description="Helical" evidence="1">
    <location>
        <begin position="7"/>
        <end position="23"/>
    </location>
</feature>
<dbReference type="Proteomes" id="UP000800035">
    <property type="component" value="Unassembled WGS sequence"/>
</dbReference>
<dbReference type="AlphaFoldDB" id="A0A6A5UHA2"/>
<sequence>MFSWQNIVLLIFSYVIVPRLTFLPAQLHTLLIIFGPFVLPKVIQLFNTSRAVSRSIPVRPTPPKVQRALNLLFASVVVYLVLSLPRFSPENVFMKTGSRLQIEANTLFSRLSALRELDEDDGRLRERFATLPSNKLLYLAFGPDTLLNCIWCTTSEGGKDQLNYFLYSLPKLLIPHLAHLVVLGLSTSSLVGPEGSRFRIHATIAGLVLMVSEAWYLGTYDLSLNRRARVLQDIDFVHWKLRIYRYISFVVVDSVLGAVLWLTSTNRWLAKPPSMAQRLESATKSAEDTLNKLRALGLVNNSVHRDPALRHMRNSYWETEGQIMSETVQDEEVMEPMNRALAQLDMEGLKGRVGEVADGIVAAIDGLRGSQVLTAE</sequence>
<organism evidence="2 3">
    <name type="scientific">Byssothecium circinans</name>
    <dbReference type="NCBI Taxonomy" id="147558"/>
    <lineage>
        <taxon>Eukaryota</taxon>
        <taxon>Fungi</taxon>
        <taxon>Dikarya</taxon>
        <taxon>Ascomycota</taxon>
        <taxon>Pezizomycotina</taxon>
        <taxon>Dothideomycetes</taxon>
        <taxon>Pleosporomycetidae</taxon>
        <taxon>Pleosporales</taxon>
        <taxon>Massarineae</taxon>
        <taxon>Massarinaceae</taxon>
        <taxon>Byssothecium</taxon>
    </lineage>
</organism>
<dbReference type="EMBL" id="ML976983">
    <property type="protein sequence ID" value="KAF1960477.1"/>
    <property type="molecule type" value="Genomic_DNA"/>
</dbReference>
<evidence type="ECO:0000313" key="2">
    <source>
        <dbReference type="EMBL" id="KAF1960477.1"/>
    </source>
</evidence>
<keyword evidence="1" id="KW-0812">Transmembrane</keyword>
<dbReference type="OrthoDB" id="4218123at2759"/>